<dbReference type="STRING" id="557723.HAPS_1291"/>
<dbReference type="Proteomes" id="UP000006743">
    <property type="component" value="Chromosome"/>
</dbReference>
<reference evidence="1 2" key="1">
    <citation type="journal article" date="2009" name="J. Bacteriol.">
        <title>Complete genome sequence of Haemophilus parasuis SH0165.</title>
        <authorList>
            <person name="Yue M."/>
            <person name="Yang F."/>
            <person name="Yang J."/>
            <person name="Bei W."/>
            <person name="Cai X."/>
            <person name="Chen L."/>
            <person name="Dong J."/>
            <person name="Zhou R."/>
            <person name="Jin M."/>
            <person name="Jin Q."/>
            <person name="Chen H."/>
        </authorList>
    </citation>
    <scope>NUCLEOTIDE SEQUENCE [LARGE SCALE GENOMIC DNA]</scope>
    <source>
        <strain evidence="1 2">SH0165</strain>
    </source>
</reference>
<protein>
    <submittedName>
        <fullName evidence="1">Uncharacterized protein</fullName>
    </submittedName>
</protein>
<evidence type="ECO:0000313" key="1">
    <source>
        <dbReference type="EMBL" id="ACL32883.1"/>
    </source>
</evidence>
<organism evidence="1 2">
    <name type="scientific">Glaesserella parasuis serovar 5 (strain SH0165)</name>
    <name type="common">Haemophilus parasuis</name>
    <dbReference type="NCBI Taxonomy" id="557723"/>
    <lineage>
        <taxon>Bacteria</taxon>
        <taxon>Pseudomonadati</taxon>
        <taxon>Pseudomonadota</taxon>
        <taxon>Gammaproteobacteria</taxon>
        <taxon>Pasteurellales</taxon>
        <taxon>Pasteurellaceae</taxon>
        <taxon>Glaesserella</taxon>
    </lineage>
</organism>
<sequence length="40" mass="4732">MYLLHYFVKFSSNPIAYMLKRSPFLFNLQEGNANVITSNY</sequence>
<proteinExistence type="predicted"/>
<dbReference type="AlphaFoldDB" id="B8F6D1"/>
<dbReference type="KEGG" id="hap:HAPS_1291"/>
<dbReference type="EMBL" id="CP001321">
    <property type="protein sequence ID" value="ACL32883.1"/>
    <property type="molecule type" value="Genomic_DNA"/>
</dbReference>
<evidence type="ECO:0000313" key="2">
    <source>
        <dbReference type="Proteomes" id="UP000006743"/>
    </source>
</evidence>
<name>B8F6D1_GLAP5</name>
<keyword evidence="2" id="KW-1185">Reference proteome</keyword>
<accession>B8F6D1</accession>
<gene>
    <name evidence="1" type="ordered locus">HAPS_1291</name>
</gene>
<dbReference type="HOGENOM" id="CLU_3290464_0_0_6"/>